<feature type="domain" description="MTTase N-terminal" evidence="15">
    <location>
        <begin position="4"/>
        <end position="120"/>
    </location>
</feature>
<dbReference type="SFLD" id="SFLDF00273">
    <property type="entry name" value="(dimethylallyl)adenosine_tRNA"/>
    <property type="match status" value="1"/>
</dbReference>
<dbReference type="InterPro" id="IPR058240">
    <property type="entry name" value="rSAM_sf"/>
</dbReference>
<dbReference type="CDD" id="cd01335">
    <property type="entry name" value="Radical_SAM"/>
    <property type="match status" value="1"/>
</dbReference>
<dbReference type="InterPro" id="IPR005839">
    <property type="entry name" value="Methylthiotransferase"/>
</dbReference>
<dbReference type="Pfam" id="PF04055">
    <property type="entry name" value="Radical_SAM"/>
    <property type="match status" value="1"/>
</dbReference>
<protein>
    <recommendedName>
        <fullName evidence="10 13">tRNA-2-methylthio-N(6)-dimethylallyladenosine synthase</fullName>
        <ecNumber evidence="9 13">2.8.4.3</ecNumber>
    </recommendedName>
    <alternativeName>
        <fullName evidence="12 13">(Dimethylallyl)adenosine tRNA methylthiotransferase MiaB</fullName>
    </alternativeName>
    <alternativeName>
        <fullName evidence="11 13">tRNA-i(6)A37 methylthiotransferase</fullName>
    </alternativeName>
</protein>
<keyword evidence="5 13" id="KW-0949">S-adenosyl-L-methionine</keyword>
<dbReference type="SFLD" id="SFLDG01061">
    <property type="entry name" value="methylthiotransferase"/>
    <property type="match status" value="1"/>
</dbReference>
<feature type="binding site" evidence="13">
    <location>
        <position position="83"/>
    </location>
    <ligand>
        <name>[4Fe-4S] cluster</name>
        <dbReference type="ChEBI" id="CHEBI:49883"/>
        <label>1</label>
    </ligand>
</feature>
<dbReference type="PROSITE" id="PS51449">
    <property type="entry name" value="MTTASE_N"/>
    <property type="match status" value="1"/>
</dbReference>
<feature type="binding site" evidence="13">
    <location>
        <position position="49"/>
    </location>
    <ligand>
        <name>[4Fe-4S] cluster</name>
        <dbReference type="ChEBI" id="CHEBI:49883"/>
        <label>1</label>
    </ligand>
</feature>
<reference evidence="18" key="1">
    <citation type="submission" date="2017-06" db="EMBL/GenBank/DDBJ databases">
        <title>Genome analysis of Fimbriiglobus ruber SP5, the first member of the order Planctomycetales with confirmed chitinolytic capability.</title>
        <authorList>
            <person name="Ravin N.V."/>
            <person name="Rakitin A.L."/>
            <person name="Ivanova A.A."/>
            <person name="Beletsky A.V."/>
            <person name="Kulichevskaya I.S."/>
            <person name="Mardanov A.V."/>
            <person name="Dedysh S.N."/>
        </authorList>
    </citation>
    <scope>NUCLEOTIDE SEQUENCE [LARGE SCALE GENOMIC DNA]</scope>
    <source>
        <strain evidence="18">SP5</strain>
    </source>
</reference>
<comment type="cofactor">
    <cofactor evidence="13">
        <name>[4Fe-4S] cluster</name>
        <dbReference type="ChEBI" id="CHEBI:49883"/>
    </cofactor>
    <text evidence="13">Binds 2 [4Fe-4S] clusters. One cluster is coordinated with 3 cysteines and an exchangeable S-adenosyl-L-methionine.</text>
</comment>
<evidence type="ECO:0000256" key="3">
    <source>
        <dbReference type="ARBA" id="ARBA00022490"/>
    </source>
</evidence>
<dbReference type="NCBIfam" id="TIGR01574">
    <property type="entry name" value="miaB-methiolase"/>
    <property type="match status" value="1"/>
</dbReference>
<dbReference type="SUPFAM" id="SSF102114">
    <property type="entry name" value="Radical SAM enzymes"/>
    <property type="match status" value="1"/>
</dbReference>
<dbReference type="PROSITE" id="PS01278">
    <property type="entry name" value="MTTASE_RADICAL"/>
    <property type="match status" value="1"/>
</dbReference>
<dbReference type="InterPro" id="IPR013848">
    <property type="entry name" value="Methylthiotransferase_N"/>
</dbReference>
<evidence type="ECO:0000313" key="17">
    <source>
        <dbReference type="EMBL" id="OWK45144.1"/>
    </source>
</evidence>
<dbReference type="FunFam" id="3.40.50.12160:FF:000003">
    <property type="entry name" value="CDK5 regulatory subunit-associated protein 1"/>
    <property type="match status" value="1"/>
</dbReference>
<keyword evidence="6 13" id="KW-0479">Metal-binding</keyword>
<evidence type="ECO:0000259" key="15">
    <source>
        <dbReference type="PROSITE" id="PS51449"/>
    </source>
</evidence>
<dbReference type="Pfam" id="PF01938">
    <property type="entry name" value="TRAM"/>
    <property type="match status" value="1"/>
</dbReference>
<dbReference type="Proteomes" id="UP000214646">
    <property type="component" value="Unassembled WGS sequence"/>
</dbReference>
<dbReference type="PROSITE" id="PS51918">
    <property type="entry name" value="RADICAL_SAM"/>
    <property type="match status" value="1"/>
</dbReference>
<feature type="domain" description="Radical SAM core" evidence="16">
    <location>
        <begin position="156"/>
        <end position="389"/>
    </location>
</feature>
<gene>
    <name evidence="13" type="primary">miaB</name>
    <name evidence="17" type="ORF">FRUB_01475</name>
</gene>
<keyword evidence="8 13" id="KW-0411">Iron-sulfur</keyword>
<keyword evidence="2 13" id="KW-0004">4Fe-4S</keyword>
<dbReference type="GO" id="GO:0005829">
    <property type="term" value="C:cytosol"/>
    <property type="evidence" value="ECO:0007669"/>
    <property type="project" value="TreeGrafter"/>
</dbReference>
<evidence type="ECO:0000256" key="1">
    <source>
        <dbReference type="ARBA" id="ARBA00003234"/>
    </source>
</evidence>
<dbReference type="Pfam" id="PF00919">
    <property type="entry name" value="UPF0004"/>
    <property type="match status" value="1"/>
</dbReference>
<evidence type="ECO:0000256" key="8">
    <source>
        <dbReference type="ARBA" id="ARBA00023014"/>
    </source>
</evidence>
<dbReference type="GO" id="GO:0046872">
    <property type="term" value="F:metal ion binding"/>
    <property type="evidence" value="ECO:0007669"/>
    <property type="project" value="UniProtKB-KW"/>
</dbReference>
<evidence type="ECO:0000256" key="2">
    <source>
        <dbReference type="ARBA" id="ARBA00022485"/>
    </source>
</evidence>
<evidence type="ECO:0000259" key="16">
    <source>
        <dbReference type="PROSITE" id="PS51918"/>
    </source>
</evidence>
<dbReference type="InterPro" id="IPR020612">
    <property type="entry name" value="Methylthiotransferase_CS"/>
</dbReference>
<feature type="binding site" evidence="13">
    <location>
        <position position="174"/>
    </location>
    <ligand>
        <name>[4Fe-4S] cluster</name>
        <dbReference type="ChEBI" id="CHEBI:49883"/>
        <label>2</label>
        <note>4Fe-4S-S-AdoMet</note>
    </ligand>
</feature>
<keyword evidence="3 13" id="KW-0963">Cytoplasm</keyword>
<comment type="subunit">
    <text evidence="13">Monomer.</text>
</comment>
<dbReference type="InterPro" id="IPR007197">
    <property type="entry name" value="rSAM"/>
</dbReference>
<comment type="catalytic activity">
    <reaction evidence="13">
        <text>N(6)-dimethylallyladenosine(37) in tRNA + (sulfur carrier)-SH + AH2 + 2 S-adenosyl-L-methionine = 2-methylsulfanyl-N(6)-dimethylallyladenosine(37) in tRNA + (sulfur carrier)-H + 5'-deoxyadenosine + L-methionine + A + S-adenosyl-L-homocysteine + 2 H(+)</text>
        <dbReference type="Rhea" id="RHEA:37067"/>
        <dbReference type="Rhea" id="RHEA-COMP:10375"/>
        <dbReference type="Rhea" id="RHEA-COMP:10376"/>
        <dbReference type="Rhea" id="RHEA-COMP:14737"/>
        <dbReference type="Rhea" id="RHEA-COMP:14739"/>
        <dbReference type="ChEBI" id="CHEBI:13193"/>
        <dbReference type="ChEBI" id="CHEBI:15378"/>
        <dbReference type="ChEBI" id="CHEBI:17319"/>
        <dbReference type="ChEBI" id="CHEBI:17499"/>
        <dbReference type="ChEBI" id="CHEBI:29917"/>
        <dbReference type="ChEBI" id="CHEBI:57844"/>
        <dbReference type="ChEBI" id="CHEBI:57856"/>
        <dbReference type="ChEBI" id="CHEBI:59789"/>
        <dbReference type="ChEBI" id="CHEBI:64428"/>
        <dbReference type="ChEBI" id="CHEBI:74415"/>
        <dbReference type="ChEBI" id="CHEBI:74417"/>
        <dbReference type="EC" id="2.8.4.3"/>
    </reaction>
</comment>
<dbReference type="PANTHER" id="PTHR43020">
    <property type="entry name" value="CDK5 REGULATORY SUBUNIT-ASSOCIATED PROTEIN 1"/>
    <property type="match status" value="1"/>
</dbReference>
<dbReference type="InterPro" id="IPR006463">
    <property type="entry name" value="MiaB_methiolase"/>
</dbReference>
<dbReference type="PROSITE" id="PS50926">
    <property type="entry name" value="TRAM"/>
    <property type="match status" value="1"/>
</dbReference>
<dbReference type="InterPro" id="IPR023404">
    <property type="entry name" value="rSAM_horseshoe"/>
</dbReference>
<proteinExistence type="inferred from homology"/>
<keyword evidence="18" id="KW-1185">Reference proteome</keyword>
<evidence type="ECO:0000256" key="7">
    <source>
        <dbReference type="ARBA" id="ARBA00023004"/>
    </source>
</evidence>
<evidence type="ECO:0000313" key="18">
    <source>
        <dbReference type="Proteomes" id="UP000214646"/>
    </source>
</evidence>
<dbReference type="GO" id="GO:0035597">
    <property type="term" value="F:tRNA-2-methylthio-N(6)-dimethylallyladenosine(37) synthase activity"/>
    <property type="evidence" value="ECO:0007669"/>
    <property type="project" value="UniProtKB-EC"/>
</dbReference>
<evidence type="ECO:0000256" key="10">
    <source>
        <dbReference type="ARBA" id="ARBA00068570"/>
    </source>
</evidence>
<organism evidence="17 18">
    <name type="scientific">Fimbriiglobus ruber</name>
    <dbReference type="NCBI Taxonomy" id="1908690"/>
    <lineage>
        <taxon>Bacteria</taxon>
        <taxon>Pseudomonadati</taxon>
        <taxon>Planctomycetota</taxon>
        <taxon>Planctomycetia</taxon>
        <taxon>Gemmatales</taxon>
        <taxon>Gemmataceae</taxon>
        <taxon>Fimbriiglobus</taxon>
    </lineage>
</organism>
<comment type="subcellular location">
    <subcellularLocation>
        <location evidence="13">Cytoplasm</location>
    </subcellularLocation>
</comment>
<dbReference type="SFLD" id="SFLDG01082">
    <property type="entry name" value="B12-binding_domain_containing"/>
    <property type="match status" value="1"/>
</dbReference>
<keyword evidence="7 13" id="KW-0408">Iron</keyword>
<dbReference type="InterPro" id="IPR038135">
    <property type="entry name" value="Methylthiotransferase_N_sf"/>
</dbReference>
<dbReference type="SMART" id="SM00729">
    <property type="entry name" value="Elp3"/>
    <property type="match status" value="1"/>
</dbReference>
<comment type="similarity">
    <text evidence="13">Belongs to the methylthiotransferase family. MiaB subfamily.</text>
</comment>
<dbReference type="InterPro" id="IPR006638">
    <property type="entry name" value="Elp3/MiaA/NifB-like_rSAM"/>
</dbReference>
<evidence type="ECO:0000256" key="12">
    <source>
        <dbReference type="ARBA" id="ARBA00081141"/>
    </source>
</evidence>
<dbReference type="FunFam" id="3.80.30.20:FF:000001">
    <property type="entry name" value="tRNA-2-methylthio-N(6)-dimethylallyladenosine synthase 2"/>
    <property type="match status" value="1"/>
</dbReference>
<dbReference type="Gene3D" id="3.40.50.12160">
    <property type="entry name" value="Methylthiotransferase, N-terminal domain"/>
    <property type="match status" value="1"/>
</dbReference>
<feature type="domain" description="TRAM" evidence="14">
    <location>
        <begin position="392"/>
        <end position="461"/>
    </location>
</feature>
<dbReference type="HAMAP" id="MF_01864">
    <property type="entry name" value="tRNA_metthiotr_MiaB"/>
    <property type="match status" value="1"/>
</dbReference>
<dbReference type="EMBL" id="NIDE01000002">
    <property type="protein sequence ID" value="OWK45144.1"/>
    <property type="molecule type" value="Genomic_DNA"/>
</dbReference>
<comment type="caution">
    <text evidence="17">The sequence shown here is derived from an EMBL/GenBank/DDBJ whole genome shotgun (WGS) entry which is preliminary data.</text>
</comment>
<dbReference type="OrthoDB" id="9805215at2"/>
<sequence>MPEKTVYIETVGCQMNVLDSELVIGALKRKGYVLTDAAADADVLLFNTCSVREHAEEKVYSALGRIAPHKKRNPGTVVGVIGCMAQKDQEKIRARAPYVDMVVGTGQLGQIPALIDAVKETRQPQYALSLGRSDGGRHEVEASFESYDPVRDAAMRPTPFQAFVRIQIGCDKFCTYCVVPSTRGPEQSRHPDHLVAEVRQLVDQGCKEVTLLGQTVNSYEYALGDGRRSRLSDLLARMHDTPGLERIKFVTNYPKDMTDDLLDAVHELPKVCKYLHVPVQSGCDEVLSRMKRNYTASFYMEMLARCREMVPGVAVSSDFIVGFCGETEESFQKSMDLVAKAKFKNSFIFKYSERPGTKAMDRFPDDISEDVKKRRNNDLLMVQNANSLVDHRAWIGRTVEVLVEGPSRHGHREAGPVKQLIGRTMTDHITVFDGHDRLVGQTVTLDVTDASAFTLYGTVRTGEQVGVTCAAEPAPREEGAKRIGLALV</sequence>
<feature type="binding site" evidence="13">
    <location>
        <position position="170"/>
    </location>
    <ligand>
        <name>[4Fe-4S] cluster</name>
        <dbReference type="ChEBI" id="CHEBI:49883"/>
        <label>2</label>
        <note>4Fe-4S-S-AdoMet</note>
    </ligand>
</feature>
<dbReference type="RefSeq" id="WP_088252911.1">
    <property type="nucleotide sequence ID" value="NZ_NIDE01000002.1"/>
</dbReference>
<keyword evidence="13" id="KW-0819">tRNA processing</keyword>
<comment type="function">
    <text evidence="1 13">Catalyzes the methylthiolation of N6-(dimethylallyl)adenosine (i(6)A), leading to the formation of 2-methylthio-N6-(dimethylallyl)adenosine (ms(2)i(6)A) at position 37 in tRNAs that read codons beginning with uridine.</text>
</comment>
<evidence type="ECO:0000256" key="5">
    <source>
        <dbReference type="ARBA" id="ARBA00022691"/>
    </source>
</evidence>
<dbReference type="Gene3D" id="3.80.30.20">
    <property type="entry name" value="tm_1862 like domain"/>
    <property type="match status" value="1"/>
</dbReference>
<evidence type="ECO:0000256" key="13">
    <source>
        <dbReference type="HAMAP-Rule" id="MF_01864"/>
    </source>
</evidence>
<evidence type="ECO:0000256" key="4">
    <source>
        <dbReference type="ARBA" id="ARBA00022679"/>
    </source>
</evidence>
<dbReference type="InterPro" id="IPR002792">
    <property type="entry name" value="TRAM_dom"/>
</dbReference>
<keyword evidence="4 13" id="KW-0808">Transferase</keyword>
<feature type="binding site" evidence="13">
    <location>
        <position position="13"/>
    </location>
    <ligand>
        <name>[4Fe-4S] cluster</name>
        <dbReference type="ChEBI" id="CHEBI:49883"/>
        <label>1</label>
    </ligand>
</feature>
<dbReference type="GO" id="GO:0051539">
    <property type="term" value="F:4 iron, 4 sulfur cluster binding"/>
    <property type="evidence" value="ECO:0007669"/>
    <property type="project" value="UniProtKB-UniRule"/>
</dbReference>
<dbReference type="AlphaFoldDB" id="A0A225DZZ8"/>
<name>A0A225DZZ8_9BACT</name>
<evidence type="ECO:0000256" key="11">
    <source>
        <dbReference type="ARBA" id="ARBA00080698"/>
    </source>
</evidence>
<evidence type="ECO:0000259" key="14">
    <source>
        <dbReference type="PROSITE" id="PS50926"/>
    </source>
</evidence>
<evidence type="ECO:0000256" key="9">
    <source>
        <dbReference type="ARBA" id="ARBA00033765"/>
    </source>
</evidence>
<feature type="binding site" evidence="13">
    <location>
        <position position="177"/>
    </location>
    <ligand>
        <name>[4Fe-4S] cluster</name>
        <dbReference type="ChEBI" id="CHEBI:49883"/>
        <label>2</label>
        <note>4Fe-4S-S-AdoMet</note>
    </ligand>
</feature>
<dbReference type="PANTHER" id="PTHR43020:SF2">
    <property type="entry name" value="MITOCHONDRIAL TRNA METHYLTHIOTRANSFERASE CDK5RAP1"/>
    <property type="match status" value="1"/>
</dbReference>
<dbReference type="SFLD" id="SFLDS00029">
    <property type="entry name" value="Radical_SAM"/>
    <property type="match status" value="1"/>
</dbReference>
<dbReference type="EC" id="2.8.4.3" evidence="9 13"/>
<accession>A0A225DZZ8</accession>
<evidence type="ECO:0000256" key="6">
    <source>
        <dbReference type="ARBA" id="ARBA00022723"/>
    </source>
</evidence>
<dbReference type="NCBIfam" id="TIGR00089">
    <property type="entry name" value="MiaB/RimO family radical SAM methylthiotransferase"/>
    <property type="match status" value="1"/>
</dbReference>